<organism evidence="1 2">
    <name type="scientific">Mollisia scopiformis</name>
    <name type="common">Conifer needle endophyte fungus</name>
    <name type="synonym">Phialocephala scopiformis</name>
    <dbReference type="NCBI Taxonomy" id="149040"/>
    <lineage>
        <taxon>Eukaryota</taxon>
        <taxon>Fungi</taxon>
        <taxon>Dikarya</taxon>
        <taxon>Ascomycota</taxon>
        <taxon>Pezizomycotina</taxon>
        <taxon>Leotiomycetes</taxon>
        <taxon>Helotiales</taxon>
        <taxon>Mollisiaceae</taxon>
        <taxon>Mollisia</taxon>
    </lineage>
</organism>
<name>A0A194XQV6_MOLSC</name>
<dbReference type="InParanoid" id="A0A194XQV6"/>
<reference evidence="1 2" key="1">
    <citation type="submission" date="2015-10" db="EMBL/GenBank/DDBJ databases">
        <title>Full genome of DAOMC 229536 Phialocephala scopiformis, a fungal endophyte of spruce producing the potent anti-insectan compound rugulosin.</title>
        <authorList>
            <consortium name="DOE Joint Genome Institute"/>
            <person name="Walker A.K."/>
            <person name="Frasz S.L."/>
            <person name="Seifert K.A."/>
            <person name="Miller J.D."/>
            <person name="Mondo S.J."/>
            <person name="Labutti K."/>
            <person name="Lipzen A."/>
            <person name="Dockter R."/>
            <person name="Kennedy M."/>
            <person name="Grigoriev I.V."/>
            <person name="Spatafora J.W."/>
        </authorList>
    </citation>
    <scope>NUCLEOTIDE SEQUENCE [LARGE SCALE GENOMIC DNA]</scope>
    <source>
        <strain evidence="1 2">CBS 120377</strain>
    </source>
</reference>
<sequence length="393" mass="44483">MEQPPPYTEFSELTLDPDYEWEKEPSVTETETETWLPSVPATNTLTVSLTTNDTFHFCKRKLEENSCTGLLALARQHGPELILGGPNSMTQKCIEAYSNPYSPLAMTLFAEYIETGRLRPAVRHSSALSSHTAYIVLYTISNALASEEFSNLIIDEFISLNGDMVSETNPSMITIIFKLSFPDEPPAALKEMCLQYMANGSLEVLEMELEDKDSREKLKDVVADLALMLVKTTRGRSDHLVMPSRKNSCEVELMVVVMKLSMGTCPFSMTTSMPAILSIQPLRYAEDLDLYHEHSNKMAKNTSSDPKWSEVEGTLEDKQDQMQARNQKYRHDFIPQAIFFAKAFVTHAENWEKTITNDRIRTQPTSESHSGILQMMRQGHHNHPLSFLLVASR</sequence>
<keyword evidence="2" id="KW-1185">Reference proteome</keyword>
<proteinExistence type="predicted"/>
<dbReference type="Proteomes" id="UP000070700">
    <property type="component" value="Unassembled WGS sequence"/>
</dbReference>
<dbReference type="KEGG" id="psco:LY89DRAFT_714334"/>
<dbReference type="GeneID" id="28827849"/>
<protein>
    <submittedName>
        <fullName evidence="1">Uncharacterized protein</fullName>
    </submittedName>
</protein>
<evidence type="ECO:0000313" key="1">
    <source>
        <dbReference type="EMBL" id="KUJ22563.1"/>
    </source>
</evidence>
<dbReference type="RefSeq" id="XP_018076918.1">
    <property type="nucleotide sequence ID" value="XM_018218123.1"/>
</dbReference>
<accession>A0A194XQV6</accession>
<dbReference type="EMBL" id="KQ947406">
    <property type="protein sequence ID" value="KUJ22563.1"/>
    <property type="molecule type" value="Genomic_DNA"/>
</dbReference>
<evidence type="ECO:0000313" key="2">
    <source>
        <dbReference type="Proteomes" id="UP000070700"/>
    </source>
</evidence>
<dbReference type="AlphaFoldDB" id="A0A194XQV6"/>
<gene>
    <name evidence="1" type="ORF">LY89DRAFT_714334</name>
</gene>